<dbReference type="RefSeq" id="WP_059031187.1">
    <property type="nucleotide sequence ID" value="NZ_BSDN01000006.1"/>
</dbReference>
<dbReference type="OrthoDB" id="2080697at2"/>
<dbReference type="AlphaFoldDB" id="A0A0U9HBP4"/>
<reference evidence="1" key="1">
    <citation type="journal article" date="2016" name="Genome Announc.">
        <title>Draft Genome Sequence of the Syntrophic Lactate-Degrading Bacterium Tepidanaerobacter syntrophicus JLT.</title>
        <authorList>
            <person name="Matsuura N."/>
            <person name="Ohashi A."/>
            <person name="Tourlousse D.M."/>
            <person name="Sekiguchi Y."/>
        </authorList>
    </citation>
    <scope>NUCLEOTIDE SEQUENCE [LARGE SCALE GENOMIC DNA]</scope>
    <source>
        <strain evidence="1">JL</strain>
    </source>
</reference>
<protein>
    <submittedName>
        <fullName evidence="1">Uncharacterized protein</fullName>
    </submittedName>
</protein>
<name>A0A0U9HBP4_9FIRM</name>
<organism evidence="1">
    <name type="scientific">Tepidanaerobacter syntrophicus</name>
    <dbReference type="NCBI Taxonomy" id="224999"/>
    <lineage>
        <taxon>Bacteria</taxon>
        <taxon>Bacillati</taxon>
        <taxon>Bacillota</taxon>
        <taxon>Clostridia</taxon>
        <taxon>Thermosediminibacterales</taxon>
        <taxon>Tepidanaerobacteraceae</taxon>
        <taxon>Tepidanaerobacter</taxon>
    </lineage>
</organism>
<accession>A0A0U9HBP4</accession>
<evidence type="ECO:0000313" key="2">
    <source>
        <dbReference type="Proteomes" id="UP000062160"/>
    </source>
</evidence>
<keyword evidence="2" id="KW-1185">Reference proteome</keyword>
<sequence length="96" mass="10841">MSVINKKLITKQDVDKWYFEGIKEIYVDDNTMILPGAKDALMAAGITVKTKKDCSELEQIRKVVDEYCKEKNIDGEEKEKIIKSVIAKCSINLGGE</sequence>
<proteinExistence type="predicted"/>
<evidence type="ECO:0000313" key="1">
    <source>
        <dbReference type="EMBL" id="GAQ24110.1"/>
    </source>
</evidence>
<dbReference type="STRING" id="224999.GCA_001485475_00093"/>
<gene>
    <name evidence="1" type="ORF">TSYNT_195</name>
</gene>
<dbReference type="Proteomes" id="UP000062160">
    <property type="component" value="Unassembled WGS sequence"/>
</dbReference>
<dbReference type="EMBL" id="DF976995">
    <property type="protein sequence ID" value="GAQ24110.1"/>
    <property type="molecule type" value="Genomic_DNA"/>
</dbReference>